<feature type="compositionally biased region" description="Basic and acidic residues" evidence="1">
    <location>
        <begin position="91"/>
        <end position="127"/>
    </location>
</feature>
<reference evidence="2 3" key="1">
    <citation type="journal article" date="2018" name="Cell">
        <title>The Chara Genome: Secondary Complexity and Implications for Plant Terrestrialization.</title>
        <authorList>
            <person name="Nishiyama T."/>
            <person name="Sakayama H."/>
            <person name="Vries J.D."/>
            <person name="Buschmann H."/>
            <person name="Saint-Marcoux D."/>
            <person name="Ullrich K.K."/>
            <person name="Haas F.B."/>
            <person name="Vanderstraeten L."/>
            <person name="Becker D."/>
            <person name="Lang D."/>
            <person name="Vosolsobe S."/>
            <person name="Rombauts S."/>
            <person name="Wilhelmsson P.K.I."/>
            <person name="Janitza P."/>
            <person name="Kern R."/>
            <person name="Heyl A."/>
            <person name="Rumpler F."/>
            <person name="Villalobos L.I.A.C."/>
            <person name="Clay J.M."/>
            <person name="Skokan R."/>
            <person name="Toyoda A."/>
            <person name="Suzuki Y."/>
            <person name="Kagoshima H."/>
            <person name="Schijlen E."/>
            <person name="Tajeshwar N."/>
            <person name="Catarino B."/>
            <person name="Hetherington A.J."/>
            <person name="Saltykova A."/>
            <person name="Bonnot C."/>
            <person name="Breuninger H."/>
            <person name="Symeonidi A."/>
            <person name="Radhakrishnan G.V."/>
            <person name="Van Nieuwerburgh F."/>
            <person name="Deforce D."/>
            <person name="Chang C."/>
            <person name="Karol K.G."/>
            <person name="Hedrich R."/>
            <person name="Ulvskov P."/>
            <person name="Glockner G."/>
            <person name="Delwiche C.F."/>
            <person name="Petrasek J."/>
            <person name="Van de Peer Y."/>
            <person name="Friml J."/>
            <person name="Beilby M."/>
            <person name="Dolan L."/>
            <person name="Kohara Y."/>
            <person name="Sugano S."/>
            <person name="Fujiyama A."/>
            <person name="Delaux P.-M."/>
            <person name="Quint M."/>
            <person name="TheiBen G."/>
            <person name="Hagemann M."/>
            <person name="Harholt J."/>
            <person name="Dunand C."/>
            <person name="Zachgo S."/>
            <person name="Langdale J."/>
            <person name="Maumus F."/>
            <person name="Straeten D.V.D."/>
            <person name="Gould S.B."/>
            <person name="Rensing S.A."/>
        </authorList>
    </citation>
    <scope>NUCLEOTIDE SEQUENCE [LARGE SCALE GENOMIC DNA]</scope>
    <source>
        <strain evidence="2 3">S276</strain>
    </source>
</reference>
<feature type="compositionally biased region" description="Basic and acidic residues" evidence="1">
    <location>
        <begin position="136"/>
        <end position="151"/>
    </location>
</feature>
<evidence type="ECO:0000313" key="3">
    <source>
        <dbReference type="Proteomes" id="UP000265515"/>
    </source>
</evidence>
<feature type="compositionally biased region" description="Basic and acidic residues" evidence="1">
    <location>
        <begin position="30"/>
        <end position="49"/>
    </location>
</feature>
<accession>A0A388LSV8</accession>
<sequence length="354" mass="37550">MVKGKEKGGEGTGGGKGGGKAGGDKVAGGGEKKGTPSPKKGEREEDARGKGKGTPRKGTGLAGSDRPQEEGKKGKGFGDEDGGGTLGKGVGEAHQKERAITEKKIELSLEKDQGKLEGDKDLVGGDKMDEDIALIGEKRKREDDAARHEEEILSSSEEPSPNKALVVYKACKVQMVRGKSYSRSSDEGSEDDMDGGLVPLFEDLNGLPSTLVKTYDNEYYDWETPNTALKLAPLEVHSYSSDEFFEVEELNVDESTAPRDKDPLKPQIQSPAPAVDPQEVAGFPTKKSKKLQPKPKVGIPPIGSGPASSQQGALDAVKTGGRRKSTPSLSQAPPMRTLTKAEKKKGVKADLPFP</sequence>
<dbReference type="AlphaFoldDB" id="A0A388LSV8"/>
<dbReference type="Proteomes" id="UP000265515">
    <property type="component" value="Unassembled WGS sequence"/>
</dbReference>
<dbReference type="EMBL" id="BFEA01000517">
    <property type="protein sequence ID" value="GBG85410.1"/>
    <property type="molecule type" value="Genomic_DNA"/>
</dbReference>
<feature type="region of interest" description="Disordered" evidence="1">
    <location>
        <begin position="250"/>
        <end position="354"/>
    </location>
</feature>
<keyword evidence="3" id="KW-1185">Reference proteome</keyword>
<evidence type="ECO:0000256" key="1">
    <source>
        <dbReference type="SAM" id="MobiDB-lite"/>
    </source>
</evidence>
<protein>
    <submittedName>
        <fullName evidence="2">Uncharacterized protein</fullName>
    </submittedName>
</protein>
<organism evidence="2 3">
    <name type="scientific">Chara braunii</name>
    <name type="common">Braun's stonewort</name>
    <dbReference type="NCBI Taxonomy" id="69332"/>
    <lineage>
        <taxon>Eukaryota</taxon>
        <taxon>Viridiplantae</taxon>
        <taxon>Streptophyta</taxon>
        <taxon>Charophyceae</taxon>
        <taxon>Charales</taxon>
        <taxon>Characeae</taxon>
        <taxon>Chara</taxon>
    </lineage>
</organism>
<feature type="compositionally biased region" description="Basic and acidic residues" evidence="1">
    <location>
        <begin position="66"/>
        <end position="78"/>
    </location>
</feature>
<dbReference type="Gramene" id="GBG85410">
    <property type="protein sequence ID" value="GBG85410"/>
    <property type="gene ID" value="CBR_g40052"/>
</dbReference>
<comment type="caution">
    <text evidence="2">The sequence shown here is derived from an EMBL/GenBank/DDBJ whole genome shotgun (WGS) entry which is preliminary data.</text>
</comment>
<gene>
    <name evidence="2" type="ORF">CBR_g40052</name>
</gene>
<feature type="region of interest" description="Disordered" evidence="1">
    <location>
        <begin position="1"/>
        <end position="160"/>
    </location>
</feature>
<evidence type="ECO:0000313" key="2">
    <source>
        <dbReference type="EMBL" id="GBG85410.1"/>
    </source>
</evidence>
<name>A0A388LSV8_CHABU</name>
<proteinExistence type="predicted"/>
<feature type="compositionally biased region" description="Gly residues" evidence="1">
    <location>
        <begin position="10"/>
        <end position="29"/>
    </location>
</feature>